<dbReference type="InterPro" id="IPR005877">
    <property type="entry name" value="YSIRK_signal_dom"/>
</dbReference>
<dbReference type="NCBIfam" id="TIGR01168">
    <property type="entry name" value="YSIRK_signal"/>
    <property type="match status" value="1"/>
</dbReference>
<keyword evidence="6" id="KW-1185">Reference proteome</keyword>
<protein>
    <recommendedName>
        <fullName evidence="4">YSIRK Gram-positive signal peptide domain-containing protein</fullName>
    </recommendedName>
</protein>
<dbReference type="Pfam" id="PF04650">
    <property type="entry name" value="YSIRK_signal"/>
    <property type="match status" value="1"/>
</dbReference>
<accession>A0A2I1K6I8</accession>
<reference evidence="5 6" key="1">
    <citation type="submission" date="2017-12" db="EMBL/GenBank/DDBJ databases">
        <title>Phylogenetic diversity of female urinary microbiome.</title>
        <authorList>
            <person name="Thomas-White K."/>
            <person name="Wolfe A.J."/>
        </authorList>
    </citation>
    <scope>NUCLEOTIDE SEQUENCE [LARGE SCALE GENOMIC DNA]</scope>
    <source>
        <strain evidence="5 6">UMB0844</strain>
    </source>
</reference>
<evidence type="ECO:0000313" key="5">
    <source>
        <dbReference type="EMBL" id="PKY91244.1"/>
    </source>
</evidence>
<name>A0A2I1K6I8_9LACT</name>
<dbReference type="EMBL" id="PKGZ01000004">
    <property type="protein sequence ID" value="PKY91244.1"/>
    <property type="molecule type" value="Genomic_DNA"/>
</dbReference>
<feature type="region of interest" description="Disordered" evidence="2">
    <location>
        <begin position="1"/>
        <end position="21"/>
    </location>
</feature>
<evidence type="ECO:0000256" key="3">
    <source>
        <dbReference type="SAM" id="Phobius"/>
    </source>
</evidence>
<feature type="domain" description="YSIRK Gram-positive signal peptide" evidence="4">
    <location>
        <begin position="18"/>
        <end position="43"/>
    </location>
</feature>
<evidence type="ECO:0000256" key="2">
    <source>
        <dbReference type="SAM" id="MobiDB-lite"/>
    </source>
</evidence>
<feature type="compositionally biased region" description="Basic and acidic residues" evidence="2">
    <location>
        <begin position="10"/>
        <end position="21"/>
    </location>
</feature>
<organism evidence="5 6">
    <name type="scientific">Aerococcus christensenii</name>
    <dbReference type="NCBI Taxonomy" id="87541"/>
    <lineage>
        <taxon>Bacteria</taxon>
        <taxon>Bacillati</taxon>
        <taxon>Bacillota</taxon>
        <taxon>Bacilli</taxon>
        <taxon>Lactobacillales</taxon>
        <taxon>Aerococcaceae</taxon>
        <taxon>Aerococcus</taxon>
    </lineage>
</organism>
<evidence type="ECO:0000256" key="1">
    <source>
        <dbReference type="ARBA" id="ARBA00022729"/>
    </source>
</evidence>
<evidence type="ECO:0000313" key="6">
    <source>
        <dbReference type="Proteomes" id="UP000234775"/>
    </source>
</evidence>
<dbReference type="AlphaFoldDB" id="A0A2I1K6I8"/>
<dbReference type="Proteomes" id="UP000234775">
    <property type="component" value="Unassembled WGS sequence"/>
</dbReference>
<comment type="caution">
    <text evidence="5">The sequence shown here is derived from an EMBL/GenBank/DDBJ whole genome shotgun (WGS) entry which is preliminary data.</text>
</comment>
<keyword evidence="3" id="KW-0812">Transmembrane</keyword>
<keyword evidence="1" id="KW-0732">Signal</keyword>
<feature type="transmembrane region" description="Helical" evidence="3">
    <location>
        <begin position="28"/>
        <end position="46"/>
    </location>
</feature>
<keyword evidence="3" id="KW-0472">Membrane</keyword>
<proteinExistence type="predicted"/>
<keyword evidence="3" id="KW-1133">Transmembrane helix</keyword>
<evidence type="ECO:0000259" key="4">
    <source>
        <dbReference type="Pfam" id="PF04650"/>
    </source>
</evidence>
<gene>
    <name evidence="5" type="ORF">CYJ27_05955</name>
</gene>
<sequence>MKMASKNNRRLQEEKQAQKKDKFSIRKLKVGIASIVIGASLFFGGFQSQSLKELL</sequence>